<evidence type="ECO:0008006" key="6">
    <source>
        <dbReference type="Google" id="ProtNLM"/>
    </source>
</evidence>
<organism evidence="3 4">
    <name type="scientific">Aeribacillus pallidus</name>
    <dbReference type="NCBI Taxonomy" id="33936"/>
    <lineage>
        <taxon>Bacteria</taxon>
        <taxon>Bacillati</taxon>
        <taxon>Bacillota</taxon>
        <taxon>Bacilli</taxon>
        <taxon>Bacillales</taxon>
        <taxon>Bacillaceae</taxon>
        <taxon>Aeribacillus</taxon>
    </lineage>
</organism>
<feature type="transmembrane region" description="Helical" evidence="1">
    <location>
        <begin position="59"/>
        <end position="80"/>
    </location>
</feature>
<dbReference type="InterPro" id="IPR010288">
    <property type="entry name" value="EcsB_ABC"/>
</dbReference>
<protein>
    <recommendedName>
        <fullName evidence="6">ABC transporter permease</fullName>
    </recommendedName>
</protein>
<dbReference type="STRING" id="33936.AZI98_05705"/>
<reference evidence="2 5" key="2">
    <citation type="submission" date="2016-10" db="EMBL/GenBank/DDBJ databases">
        <title>The whole genome sequencing and assembly of Aeribacillus pallidus KCTC3564 strain.</title>
        <authorList>
            <person name="Lee Y.-J."/>
            <person name="Park M.-K."/>
            <person name="Yi H."/>
            <person name="Bahn Y.-S."/>
            <person name="Kim J.F."/>
            <person name="Lee D.-W."/>
        </authorList>
    </citation>
    <scope>NUCLEOTIDE SEQUENCE [LARGE SCALE GENOMIC DNA]</scope>
    <source>
        <strain evidence="2 5">KCTC3564</strain>
    </source>
</reference>
<sequence length="403" mass="47432">MRSINDIWPARLAAHIKETQTYLRYMLNDHLLLVIMFLLGGGAYAYQQWLDQLPPHFPSAFLMALLLALTVTFSQVRTLLKEPDIIFLLPMEKGLNHYFQRAFIYSYILQTVQMIVCLIILAPLYFQSGEGEGINYLFLIFQLTVIKYWNLWIQWKMTHFPERLSQIMDKFVRYAVNFTVIYLAVKESMLSLFIYGMMALVTIYFFKITRNKTLQWEFLILQENRKLQSFYRLANMFTDVPKLKAEAKRRKWMDWILSFIPYKQSNVFLYMFSRSFIRSGDYFGLFIRLLMIGVIVSIFLPLSLVSCIILPAAVLFLTGIQLTSLYKHYDALFIADLYPVPQNVKKKSFLRLLFTILFIELAVLTIVLLTQTNILFVGVQLAINALFAYIFVYMYFSGKFLAR</sequence>
<accession>A0A165YGR2</accession>
<dbReference type="PIRSF" id="PIRSF037259">
    <property type="entry name" value="EcsB_ABC"/>
    <property type="match status" value="1"/>
</dbReference>
<feature type="transmembrane region" description="Helical" evidence="1">
    <location>
        <begin position="134"/>
        <end position="155"/>
    </location>
</feature>
<keyword evidence="1" id="KW-0472">Membrane</keyword>
<dbReference type="OrthoDB" id="2447941at2"/>
<keyword evidence="1" id="KW-1133">Transmembrane helix</keyword>
<gene>
    <name evidence="2" type="ORF">AP3564_03145</name>
    <name evidence="3" type="ORF">AZI98_05705</name>
</gene>
<evidence type="ECO:0000313" key="2">
    <source>
        <dbReference type="EMBL" id="ASS89386.1"/>
    </source>
</evidence>
<proteinExistence type="predicted"/>
<feature type="transmembrane region" description="Helical" evidence="1">
    <location>
        <begin position="30"/>
        <end position="47"/>
    </location>
</feature>
<feature type="transmembrane region" description="Helical" evidence="1">
    <location>
        <begin position="374"/>
        <end position="396"/>
    </location>
</feature>
<feature type="transmembrane region" description="Helical" evidence="1">
    <location>
        <begin position="101"/>
        <end position="122"/>
    </location>
</feature>
<name>A0A165YGR2_9BACI</name>
<dbReference type="RefSeq" id="WP_063387317.1">
    <property type="nucleotide sequence ID" value="NZ_CP017703.1"/>
</dbReference>
<evidence type="ECO:0000313" key="5">
    <source>
        <dbReference type="Proteomes" id="UP000214606"/>
    </source>
</evidence>
<feature type="transmembrane region" description="Helical" evidence="1">
    <location>
        <begin position="285"/>
        <end position="318"/>
    </location>
</feature>
<dbReference type="Proteomes" id="UP000076476">
    <property type="component" value="Unassembled WGS sequence"/>
</dbReference>
<dbReference type="EMBL" id="LWBR01000013">
    <property type="protein sequence ID" value="KZN97060.1"/>
    <property type="molecule type" value="Genomic_DNA"/>
</dbReference>
<dbReference type="KEGG" id="apak:AP3564_03145"/>
<dbReference type="EMBL" id="CP017703">
    <property type="protein sequence ID" value="ASS89386.1"/>
    <property type="molecule type" value="Genomic_DNA"/>
</dbReference>
<dbReference type="Pfam" id="PF05975">
    <property type="entry name" value="EcsB"/>
    <property type="match status" value="1"/>
</dbReference>
<evidence type="ECO:0000313" key="3">
    <source>
        <dbReference type="EMBL" id="KZN97060.1"/>
    </source>
</evidence>
<dbReference type="Proteomes" id="UP000214606">
    <property type="component" value="Chromosome"/>
</dbReference>
<dbReference type="GO" id="GO:0016020">
    <property type="term" value="C:membrane"/>
    <property type="evidence" value="ECO:0007669"/>
    <property type="project" value="InterPro"/>
</dbReference>
<dbReference type="AlphaFoldDB" id="A0A165YGR2"/>
<evidence type="ECO:0000256" key="1">
    <source>
        <dbReference type="SAM" id="Phobius"/>
    </source>
</evidence>
<keyword evidence="1" id="KW-0812">Transmembrane</keyword>
<reference evidence="3 4" key="1">
    <citation type="submission" date="2016-04" db="EMBL/GenBank/DDBJ databases">
        <title>Draft genome sequence of Aeribacillus pallidus 8m3 from petroleum reservoir.</title>
        <authorList>
            <person name="Poltaraus A.B."/>
            <person name="Nazina T.N."/>
            <person name="Tourova T.P."/>
            <person name="Malakho S.M."/>
            <person name="Korshunova A.V."/>
            <person name="Sokolova D.S."/>
        </authorList>
    </citation>
    <scope>NUCLEOTIDE SEQUENCE [LARGE SCALE GENOMIC DNA]</scope>
    <source>
        <strain evidence="3 4">8m3</strain>
    </source>
</reference>
<keyword evidence="4" id="KW-1185">Reference proteome</keyword>
<evidence type="ECO:0000313" key="4">
    <source>
        <dbReference type="Proteomes" id="UP000076476"/>
    </source>
</evidence>
<feature type="transmembrane region" description="Helical" evidence="1">
    <location>
        <begin position="349"/>
        <end position="368"/>
    </location>
</feature>